<proteinExistence type="predicted"/>
<evidence type="ECO:0000313" key="2">
    <source>
        <dbReference type="WBParaSite" id="PS1159_v2.g10101.t1"/>
    </source>
</evidence>
<evidence type="ECO:0000313" key="1">
    <source>
        <dbReference type="Proteomes" id="UP000887580"/>
    </source>
</evidence>
<name>A0AC35ER72_9BILA</name>
<accession>A0AC35ER72</accession>
<dbReference type="Proteomes" id="UP000887580">
    <property type="component" value="Unplaced"/>
</dbReference>
<dbReference type="WBParaSite" id="PS1159_v2.g10101.t1">
    <property type="protein sequence ID" value="PS1159_v2.g10101.t1"/>
    <property type="gene ID" value="PS1159_v2.g10101"/>
</dbReference>
<reference evidence="2" key="1">
    <citation type="submission" date="2022-11" db="UniProtKB">
        <authorList>
            <consortium name="WormBaseParasite"/>
        </authorList>
    </citation>
    <scope>IDENTIFICATION</scope>
</reference>
<organism evidence="1 2">
    <name type="scientific">Panagrolaimus sp. PS1159</name>
    <dbReference type="NCBI Taxonomy" id="55785"/>
    <lineage>
        <taxon>Eukaryota</taxon>
        <taxon>Metazoa</taxon>
        <taxon>Ecdysozoa</taxon>
        <taxon>Nematoda</taxon>
        <taxon>Chromadorea</taxon>
        <taxon>Rhabditida</taxon>
        <taxon>Tylenchina</taxon>
        <taxon>Panagrolaimomorpha</taxon>
        <taxon>Panagrolaimoidea</taxon>
        <taxon>Panagrolaimidae</taxon>
        <taxon>Panagrolaimus</taxon>
    </lineage>
</organism>
<sequence>MPFKASQRLQNSNKPNNGEKKMSAETPSVDGIEASNEPLQNNLPTLKKLEKVSKKEQHKEDECASTQSSRSFTTPETKTTPQKKIDASVEKITELTQTLTCRDGDKKALQSPNNNPSSKSSSFSSSSDTTQNLSQDVKNPPIMPIKLPGRKLDVTKKSSKTKVQTSPQPYKRKYLPKKNLFAPGDATHKKRCFERQRKRTRKAVGPVVGRMKHKDFLRAVDRHRESRNVIDCVCEPEQFSCIRSAQFYVSQAGRQSKSFIGTFCCPPWPKICFAKVAFWPPNRGYFFVSYAKHLPWSASLVQKHKVIKANRQISLDENFSIGLEHSCCDRVEGVSTFVIQNSYNNFIAGFIAKPHKRINAKLWIIYSHPNGSDLSDLMTPFLYFATAAVFISVMPSPVQIADYLGANIVAYDYPGYGISTGKPSEKTFYSTIEAIINYVTVTLEVPLESIVLWGYSIGTVCSVHAAMTNSVAGVFLFASVASIMRTLKSNTCFDDGKVKEKTSCLDSFSNLDMISRVKSPLLIAHGEMDTLIPISHGQALLEKASTTNSKTYGFWCKDVGHNNIPNSSDLWKRVKHFLDHEINGAEKLRAKHAEHHDSSKKSTRSKKIHRKKQSHIHAPQEKQNSRKKKQQ</sequence>
<protein>
    <submittedName>
        <fullName evidence="2">Peptidase S9 prolyl oligopeptidase catalytic domain-containing protein</fullName>
    </submittedName>
</protein>